<protein>
    <submittedName>
        <fullName evidence="7">Type IV pilus assembly protein PilA</fullName>
    </submittedName>
</protein>
<evidence type="ECO:0000256" key="4">
    <source>
        <dbReference type="ARBA" id="ARBA00022989"/>
    </source>
</evidence>
<evidence type="ECO:0000313" key="7">
    <source>
        <dbReference type="EMBL" id="NYI11421.1"/>
    </source>
</evidence>
<keyword evidence="3 6" id="KW-0812">Transmembrane</keyword>
<keyword evidence="4 6" id="KW-1133">Transmembrane helix</keyword>
<feature type="transmembrane region" description="Helical" evidence="6">
    <location>
        <begin position="12"/>
        <end position="36"/>
    </location>
</feature>
<keyword evidence="2" id="KW-0488">Methylation</keyword>
<evidence type="ECO:0000256" key="5">
    <source>
        <dbReference type="ARBA" id="ARBA00023136"/>
    </source>
</evidence>
<dbReference type="PANTHER" id="PTHR30093">
    <property type="entry name" value="GENERAL SECRETION PATHWAY PROTEIN G"/>
    <property type="match status" value="1"/>
</dbReference>
<sequence length="140" mass="14328">MRIPQSKQDKGFTLIELLVVVVIIGILAAVAIPVFLNQRQKAVDSGLKSDLKNAATAIESYVVDNPQVAIPGDTATDGGSGTTVLTDFNASPGNIITVTAGTAIGSYKITGENASSSEGADNCLTYDSEAGGLQPGWVAC</sequence>
<evidence type="ECO:0000256" key="3">
    <source>
        <dbReference type="ARBA" id="ARBA00022692"/>
    </source>
</evidence>
<gene>
    <name evidence="7" type="ORF">BKA05_002936</name>
</gene>
<dbReference type="Pfam" id="PF07963">
    <property type="entry name" value="N_methyl"/>
    <property type="match status" value="1"/>
</dbReference>
<dbReference type="GO" id="GO:0015628">
    <property type="term" value="P:protein secretion by the type II secretion system"/>
    <property type="evidence" value="ECO:0007669"/>
    <property type="project" value="InterPro"/>
</dbReference>
<reference evidence="7 8" key="1">
    <citation type="submission" date="2020-07" db="EMBL/GenBank/DDBJ databases">
        <title>Sequencing the genomes of 1000 actinobacteria strains.</title>
        <authorList>
            <person name="Klenk H.-P."/>
        </authorList>
    </citation>
    <scope>NUCLEOTIDE SEQUENCE [LARGE SCALE GENOMIC DNA]</scope>
    <source>
        <strain evidence="7 8">DSM 18248</strain>
    </source>
</reference>
<dbReference type="PRINTS" id="PR00813">
    <property type="entry name" value="BCTERIALGSPG"/>
</dbReference>
<keyword evidence="8" id="KW-1185">Reference proteome</keyword>
<dbReference type="InterPro" id="IPR000983">
    <property type="entry name" value="Bac_GSPG_pilin"/>
</dbReference>
<dbReference type="NCBIfam" id="TIGR02532">
    <property type="entry name" value="IV_pilin_GFxxxE"/>
    <property type="match status" value="1"/>
</dbReference>
<dbReference type="GO" id="GO:0015627">
    <property type="term" value="C:type II protein secretion system complex"/>
    <property type="evidence" value="ECO:0007669"/>
    <property type="project" value="InterPro"/>
</dbReference>
<comment type="subcellular location">
    <subcellularLocation>
        <location evidence="1">Membrane</location>
        <topology evidence="1">Single-pass membrane protein</topology>
    </subcellularLocation>
</comment>
<comment type="caution">
    <text evidence="7">The sequence shown here is derived from an EMBL/GenBank/DDBJ whole genome shotgun (WGS) entry which is preliminary data.</text>
</comment>
<dbReference type="AlphaFoldDB" id="A0A7Y9YFT1"/>
<dbReference type="SUPFAM" id="SSF54523">
    <property type="entry name" value="Pili subunits"/>
    <property type="match status" value="1"/>
</dbReference>
<dbReference type="Proteomes" id="UP000537326">
    <property type="component" value="Unassembled WGS sequence"/>
</dbReference>
<name>A0A7Y9YFT1_9ACTN</name>
<dbReference type="InterPro" id="IPR012902">
    <property type="entry name" value="N_methyl_site"/>
</dbReference>
<dbReference type="PROSITE" id="PS00409">
    <property type="entry name" value="PROKAR_NTER_METHYL"/>
    <property type="match status" value="1"/>
</dbReference>
<dbReference type="PANTHER" id="PTHR30093:SF44">
    <property type="entry name" value="TYPE II SECRETION SYSTEM CORE PROTEIN G"/>
    <property type="match status" value="1"/>
</dbReference>
<evidence type="ECO:0000313" key="8">
    <source>
        <dbReference type="Proteomes" id="UP000537326"/>
    </source>
</evidence>
<evidence type="ECO:0000256" key="2">
    <source>
        <dbReference type="ARBA" id="ARBA00022481"/>
    </source>
</evidence>
<accession>A0A7Y9YFT1</accession>
<dbReference type="EMBL" id="JACBZI010000001">
    <property type="protein sequence ID" value="NYI11421.1"/>
    <property type="molecule type" value="Genomic_DNA"/>
</dbReference>
<dbReference type="InterPro" id="IPR045584">
    <property type="entry name" value="Pilin-like"/>
</dbReference>
<organism evidence="7 8">
    <name type="scientific">Nocardioides marinus</name>
    <dbReference type="NCBI Taxonomy" id="374514"/>
    <lineage>
        <taxon>Bacteria</taxon>
        <taxon>Bacillati</taxon>
        <taxon>Actinomycetota</taxon>
        <taxon>Actinomycetes</taxon>
        <taxon>Propionibacteriales</taxon>
        <taxon>Nocardioidaceae</taxon>
        <taxon>Nocardioides</taxon>
    </lineage>
</organism>
<dbReference type="RefSeq" id="WP_179532112.1">
    <property type="nucleotide sequence ID" value="NZ_BAAAPP010000008.1"/>
</dbReference>
<dbReference type="GO" id="GO:0016020">
    <property type="term" value="C:membrane"/>
    <property type="evidence" value="ECO:0007669"/>
    <property type="project" value="UniProtKB-SubCell"/>
</dbReference>
<evidence type="ECO:0000256" key="6">
    <source>
        <dbReference type="SAM" id="Phobius"/>
    </source>
</evidence>
<proteinExistence type="predicted"/>
<dbReference type="Gene3D" id="3.30.700.10">
    <property type="entry name" value="Glycoprotein, Type 4 Pilin"/>
    <property type="match status" value="1"/>
</dbReference>
<evidence type="ECO:0000256" key="1">
    <source>
        <dbReference type="ARBA" id="ARBA00004167"/>
    </source>
</evidence>
<keyword evidence="5 6" id="KW-0472">Membrane</keyword>